<evidence type="ECO:0000256" key="2">
    <source>
        <dbReference type="ARBA" id="ARBA00023125"/>
    </source>
</evidence>
<organism evidence="5 6">
    <name type="scientific">Gemmata massiliana</name>
    <dbReference type="NCBI Taxonomy" id="1210884"/>
    <lineage>
        <taxon>Bacteria</taxon>
        <taxon>Pseudomonadati</taxon>
        <taxon>Planctomycetota</taxon>
        <taxon>Planctomycetia</taxon>
        <taxon>Gemmatales</taxon>
        <taxon>Gemmataceae</taxon>
        <taxon>Gemmata</taxon>
    </lineage>
</organism>
<dbReference type="RefSeq" id="WP_162671573.1">
    <property type="nucleotide sequence ID" value="NZ_LR593886.1"/>
</dbReference>
<evidence type="ECO:0000256" key="3">
    <source>
        <dbReference type="RuleBase" id="RU003939"/>
    </source>
</evidence>
<evidence type="ECO:0000313" key="5">
    <source>
        <dbReference type="EMBL" id="VTR98371.1"/>
    </source>
</evidence>
<evidence type="ECO:0008006" key="7">
    <source>
        <dbReference type="Google" id="ProtNLM"/>
    </source>
</evidence>
<comment type="similarity">
    <text evidence="1 3">Belongs to the bacterial histone-like protein family.</text>
</comment>
<evidence type="ECO:0000256" key="1">
    <source>
        <dbReference type="ARBA" id="ARBA00010529"/>
    </source>
</evidence>
<dbReference type="CDD" id="cd13836">
    <property type="entry name" value="IHF_B"/>
    <property type="match status" value="1"/>
</dbReference>
<reference evidence="5 6" key="1">
    <citation type="submission" date="2019-05" db="EMBL/GenBank/DDBJ databases">
        <authorList>
            <consortium name="Science for Life Laboratories"/>
        </authorList>
    </citation>
    <scope>NUCLEOTIDE SEQUENCE [LARGE SCALE GENOMIC DNA]</scope>
    <source>
        <strain evidence="5">Soil9</strain>
    </source>
</reference>
<dbReference type="Gene3D" id="4.10.520.10">
    <property type="entry name" value="IHF-like DNA-binding proteins"/>
    <property type="match status" value="1"/>
</dbReference>
<evidence type="ECO:0000313" key="6">
    <source>
        <dbReference type="Proteomes" id="UP000464178"/>
    </source>
</evidence>
<dbReference type="GO" id="GO:0005829">
    <property type="term" value="C:cytosol"/>
    <property type="evidence" value="ECO:0007669"/>
    <property type="project" value="TreeGrafter"/>
</dbReference>
<dbReference type="PANTHER" id="PTHR33175:SF2">
    <property type="entry name" value="INTEGRATION HOST FACTOR SUBUNIT ALPHA"/>
    <property type="match status" value="1"/>
</dbReference>
<protein>
    <recommendedName>
        <fullName evidence="7">Integration host factor subunit beta</fullName>
    </recommendedName>
</protein>
<dbReference type="GO" id="GO:0030527">
    <property type="term" value="F:structural constituent of chromatin"/>
    <property type="evidence" value="ECO:0007669"/>
    <property type="project" value="InterPro"/>
</dbReference>
<gene>
    <name evidence="5" type="ORF">SOIL9_02970</name>
</gene>
<evidence type="ECO:0000256" key="4">
    <source>
        <dbReference type="SAM" id="MobiDB-lite"/>
    </source>
</evidence>
<keyword evidence="6" id="KW-1185">Reference proteome</keyword>
<name>A0A6P2DB71_9BACT</name>
<dbReference type="InterPro" id="IPR000119">
    <property type="entry name" value="Hist_DNA-bd"/>
</dbReference>
<dbReference type="Pfam" id="PF00216">
    <property type="entry name" value="Bac_DNA_binding"/>
    <property type="match status" value="1"/>
</dbReference>
<dbReference type="AlphaFoldDB" id="A0A6P2DB71"/>
<dbReference type="SMART" id="SM00411">
    <property type="entry name" value="BHL"/>
    <property type="match status" value="1"/>
</dbReference>
<feature type="compositionally biased region" description="Basic and acidic residues" evidence="4">
    <location>
        <begin position="115"/>
        <end position="125"/>
    </location>
</feature>
<dbReference type="InterPro" id="IPR010992">
    <property type="entry name" value="IHF-like_DNA-bd_dom_sf"/>
</dbReference>
<sequence>MTKKEIVKTICDRANHEKLIPKHSLTQLATKEIVQWTFEAIIATLVQEGRIELRNFGVFEVKQRRPRKARNPRTGDPVNVEAKNVVTFQPGKMMEEQVKKSTKIAEVKKKKPRKSKADKAARNAEPKTAPAPIAPEPSANGNGTVLTETASVPAVVSAAVKSVAEPVTSDAT</sequence>
<dbReference type="EMBL" id="LR593886">
    <property type="protein sequence ID" value="VTR98371.1"/>
    <property type="molecule type" value="Genomic_DNA"/>
</dbReference>
<proteinExistence type="inferred from homology"/>
<dbReference type="PANTHER" id="PTHR33175">
    <property type="entry name" value="DNA-BINDING PROTEIN HU"/>
    <property type="match status" value="1"/>
</dbReference>
<dbReference type="PRINTS" id="PR01727">
    <property type="entry name" value="DNABINDINGHU"/>
</dbReference>
<dbReference type="SUPFAM" id="SSF47729">
    <property type="entry name" value="IHF-like DNA-binding proteins"/>
    <property type="match status" value="1"/>
</dbReference>
<dbReference type="GO" id="GO:0003677">
    <property type="term" value="F:DNA binding"/>
    <property type="evidence" value="ECO:0007669"/>
    <property type="project" value="UniProtKB-KW"/>
</dbReference>
<keyword evidence="2 5" id="KW-0238">DNA-binding</keyword>
<accession>A0A6P2DB71</accession>
<dbReference type="Proteomes" id="UP000464178">
    <property type="component" value="Chromosome"/>
</dbReference>
<dbReference type="KEGG" id="gms:SOIL9_02970"/>
<feature type="region of interest" description="Disordered" evidence="4">
    <location>
        <begin position="95"/>
        <end position="146"/>
    </location>
</feature>
<feature type="compositionally biased region" description="Basic and acidic residues" evidence="4">
    <location>
        <begin position="95"/>
        <end position="107"/>
    </location>
</feature>